<proteinExistence type="predicted"/>
<dbReference type="EMBL" id="QDEB01120860">
    <property type="protein sequence ID" value="RZB40239.1"/>
    <property type="molecule type" value="Genomic_DNA"/>
</dbReference>
<gene>
    <name evidence="1" type="ORF">BDFB_015294</name>
</gene>
<comment type="caution">
    <text evidence="1">The sequence shown here is derived from an EMBL/GenBank/DDBJ whole genome shotgun (WGS) entry which is preliminary data.</text>
</comment>
<dbReference type="Proteomes" id="UP000292052">
    <property type="component" value="Unassembled WGS sequence"/>
</dbReference>
<evidence type="ECO:0000313" key="1">
    <source>
        <dbReference type="EMBL" id="RZB40239.1"/>
    </source>
</evidence>
<name>A0A482VB40_ASBVE</name>
<keyword evidence="2" id="KW-1185">Reference proteome</keyword>
<sequence>MMGNRTPMRTMKNQH</sequence>
<organism evidence="1 2">
    <name type="scientific">Asbolus verrucosus</name>
    <name type="common">Desert ironclad beetle</name>
    <dbReference type="NCBI Taxonomy" id="1661398"/>
    <lineage>
        <taxon>Eukaryota</taxon>
        <taxon>Metazoa</taxon>
        <taxon>Ecdysozoa</taxon>
        <taxon>Arthropoda</taxon>
        <taxon>Hexapoda</taxon>
        <taxon>Insecta</taxon>
        <taxon>Pterygota</taxon>
        <taxon>Neoptera</taxon>
        <taxon>Endopterygota</taxon>
        <taxon>Coleoptera</taxon>
        <taxon>Polyphaga</taxon>
        <taxon>Cucujiformia</taxon>
        <taxon>Tenebrionidae</taxon>
        <taxon>Pimeliinae</taxon>
        <taxon>Asbolus</taxon>
    </lineage>
</organism>
<accession>A0A482VB40</accession>
<evidence type="ECO:0000313" key="2">
    <source>
        <dbReference type="Proteomes" id="UP000292052"/>
    </source>
</evidence>
<reference evidence="1 2" key="1">
    <citation type="submission" date="2017-03" db="EMBL/GenBank/DDBJ databases">
        <title>Genome of the blue death feigning beetle - Asbolus verrucosus.</title>
        <authorList>
            <person name="Rider S.D."/>
        </authorList>
    </citation>
    <scope>NUCLEOTIDE SEQUENCE [LARGE SCALE GENOMIC DNA]</scope>
    <source>
        <strain evidence="1">Butters</strain>
        <tissue evidence="1">Head and leg muscle</tissue>
    </source>
</reference>
<protein>
    <submittedName>
        <fullName evidence="1">Uncharacterized protein</fullName>
    </submittedName>
</protein>